<keyword evidence="2" id="KW-1185">Reference proteome</keyword>
<sequence>MPSDWLGLPDIIAVLDDRRSVSDLRRYFVPGAFTGSHFEALGAASNALHRDVVTAEDLIAIQLLEARAPTAVALDLIQGDLGQRISDELRKIPLAVSLSDDTARLYIEDDGPADRAWHLLTEQRGVKKAVAGKLLARKRPKLIPVYDNVVACALRGRPGFWLWLHELLRADDLCLTHRLRNLRNQADVPAQVSDIRIFDIVFWMRHRRNHLRRRCPGL</sequence>
<reference evidence="2" key="1">
    <citation type="submission" date="2016-06" db="EMBL/GenBank/DDBJ databases">
        <authorList>
            <person name="Varghese N."/>
            <person name="Submissions Spin"/>
        </authorList>
    </citation>
    <scope>NUCLEOTIDE SEQUENCE [LARGE SCALE GENOMIC DNA]</scope>
    <source>
        <strain evidence="2">DSM 43903</strain>
    </source>
</reference>
<protein>
    <submittedName>
        <fullName evidence="1">Uncharacterized protein</fullName>
    </submittedName>
</protein>
<dbReference type="Pfam" id="PF19827">
    <property type="entry name" value="DUF6308"/>
    <property type="match status" value="1"/>
</dbReference>
<dbReference type="OrthoDB" id="5178186at2"/>
<dbReference type="InterPro" id="IPR046275">
    <property type="entry name" value="DUF6308"/>
</dbReference>
<evidence type="ECO:0000313" key="1">
    <source>
        <dbReference type="EMBL" id="SCL44918.1"/>
    </source>
</evidence>
<name>A0A1C6TTA5_9ACTN</name>
<organism evidence="1 2">
    <name type="scientific">Micromonospora citrea</name>
    <dbReference type="NCBI Taxonomy" id="47855"/>
    <lineage>
        <taxon>Bacteria</taxon>
        <taxon>Bacillati</taxon>
        <taxon>Actinomycetota</taxon>
        <taxon>Actinomycetes</taxon>
        <taxon>Micromonosporales</taxon>
        <taxon>Micromonosporaceae</taxon>
        <taxon>Micromonospora</taxon>
    </lineage>
</organism>
<dbReference type="Proteomes" id="UP000199001">
    <property type="component" value="Unassembled WGS sequence"/>
</dbReference>
<dbReference type="AlphaFoldDB" id="A0A1C6TTA5"/>
<dbReference type="STRING" id="47855.GA0070606_0515"/>
<dbReference type="RefSeq" id="WP_141721548.1">
    <property type="nucleotide sequence ID" value="NZ_FMHZ01000002.1"/>
</dbReference>
<gene>
    <name evidence="1" type="ORF">GA0070606_0515</name>
</gene>
<accession>A0A1C6TTA5</accession>
<dbReference type="EMBL" id="FMHZ01000002">
    <property type="protein sequence ID" value="SCL44918.1"/>
    <property type="molecule type" value="Genomic_DNA"/>
</dbReference>
<evidence type="ECO:0000313" key="2">
    <source>
        <dbReference type="Proteomes" id="UP000199001"/>
    </source>
</evidence>
<proteinExistence type="predicted"/>